<comment type="caution">
    <text evidence="2">The sequence shown here is derived from an EMBL/GenBank/DDBJ whole genome shotgun (WGS) entry which is preliminary data.</text>
</comment>
<keyword evidence="3" id="KW-1185">Reference proteome</keyword>
<dbReference type="Proteomes" id="UP001370100">
    <property type="component" value="Unassembled WGS sequence"/>
</dbReference>
<dbReference type="EMBL" id="JBBEGL010000001">
    <property type="protein sequence ID" value="MEJ2885658.1"/>
    <property type="molecule type" value="Genomic_DNA"/>
</dbReference>
<proteinExistence type="predicted"/>
<gene>
    <name evidence="2" type="ORF">WCD41_04290</name>
</gene>
<evidence type="ECO:0000313" key="3">
    <source>
        <dbReference type="Proteomes" id="UP001370100"/>
    </source>
</evidence>
<sequence>MQLSGPTLNNLYPAAWGQFTRPGERQCGVVMNRGLDGAPETEMEVVDVRLVDQRPGTVFSLFDDFDDLENDCTTRPLEFDAAVRVCTDSTPPVVLPPPVDGAGTGCRMGLTIDETAARTENWFARLLVEVEMSCTSPALRPCDAEEVRELEPTPAEPVVVRMTHDTRVFACFALPPGTPEPPECQEARSSGGWLPVSDR</sequence>
<reference evidence="2 3" key="1">
    <citation type="submission" date="2024-03" db="EMBL/GenBank/DDBJ databases">
        <title>Actinomycetospora sp. OC33-EN06, a novel actinomycete isolated from wild orchid (Aerides multiflora).</title>
        <authorList>
            <person name="Suriyachadkun C."/>
        </authorList>
    </citation>
    <scope>NUCLEOTIDE SEQUENCE [LARGE SCALE GENOMIC DNA]</scope>
    <source>
        <strain evidence="2 3">OC33-EN06</strain>
    </source>
</reference>
<evidence type="ECO:0000313" key="2">
    <source>
        <dbReference type="EMBL" id="MEJ2885658.1"/>
    </source>
</evidence>
<protein>
    <submittedName>
        <fullName evidence="2">Uncharacterized protein</fullName>
    </submittedName>
</protein>
<dbReference type="RefSeq" id="WP_337712123.1">
    <property type="nucleotide sequence ID" value="NZ_JBBEGL010000001.1"/>
</dbReference>
<feature type="region of interest" description="Disordered" evidence="1">
    <location>
        <begin position="178"/>
        <end position="199"/>
    </location>
</feature>
<organism evidence="2 3">
    <name type="scientific">Actinomycetospora aeridis</name>
    <dbReference type="NCBI Taxonomy" id="3129231"/>
    <lineage>
        <taxon>Bacteria</taxon>
        <taxon>Bacillati</taxon>
        <taxon>Actinomycetota</taxon>
        <taxon>Actinomycetes</taxon>
        <taxon>Pseudonocardiales</taxon>
        <taxon>Pseudonocardiaceae</taxon>
        <taxon>Actinomycetospora</taxon>
    </lineage>
</organism>
<accession>A0ABU8N0A0</accession>
<evidence type="ECO:0000256" key="1">
    <source>
        <dbReference type="SAM" id="MobiDB-lite"/>
    </source>
</evidence>
<name>A0ABU8N0A0_9PSEU</name>